<evidence type="ECO:0000313" key="2">
    <source>
        <dbReference type="EMBL" id="CRG93596.1"/>
    </source>
</evidence>
<reference evidence="2" key="1">
    <citation type="submission" date="2015-04" db="EMBL/GenBank/DDBJ databases">
        <authorList>
            <consortium name="Pathogen Informatics"/>
        </authorList>
    </citation>
    <scope>NUCLEOTIDE SEQUENCE [LARGE SCALE GENOMIC DNA]</scope>
    <source>
        <strain evidence="2">8A</strain>
    </source>
</reference>
<dbReference type="VEuPathDB" id="PlasmoDB:PGAL8A_00000800"/>
<comment type="caution">
    <text evidence="2">The sequence shown here is derived from an EMBL/GenBank/DDBJ whole genome shotgun (WGS) entry which is preliminary data.</text>
</comment>
<name>A0A1J1GMK6_PLAGA</name>
<accession>A0A1J1GMK6</accession>
<dbReference type="GeneID" id="39728530"/>
<dbReference type="AlphaFoldDB" id="A0A1J1GMK6"/>
<sequence length="203" mass="24521">MTSAVILLKPFLISLSSKCLFNQKSQSVSIIKFNKEYLRILAEEEAEIKYKILNFDIPYVTYYNNFNNKTDSLIQKMLSVWENSCNDLRKNFSSYEREWEVGHFDQWYNKVSDDIKSFYEKVLAEYIPLWISRPSDKECHKFFKKKEKDLSNLCKVLEEWFTKYIKKCKDEWYPSKSKNVPTFYKSFFKCKKKDYKPLVDNPE</sequence>
<dbReference type="Proteomes" id="UP000220797">
    <property type="component" value="Unassembled WGS sequence"/>
</dbReference>
<organism evidence="2 3">
    <name type="scientific">Plasmodium gallinaceum</name>
    <dbReference type="NCBI Taxonomy" id="5849"/>
    <lineage>
        <taxon>Eukaryota</taxon>
        <taxon>Sar</taxon>
        <taxon>Alveolata</taxon>
        <taxon>Apicomplexa</taxon>
        <taxon>Aconoidasida</taxon>
        <taxon>Haemosporida</taxon>
        <taxon>Plasmodiidae</taxon>
        <taxon>Plasmodium</taxon>
        <taxon>Plasmodium (Haemamoeba)</taxon>
    </lineage>
</organism>
<keyword evidence="1" id="KW-0732">Signal</keyword>
<dbReference type="RefSeq" id="XP_028526418.1">
    <property type="nucleotide sequence ID" value="XM_028674826.1"/>
</dbReference>
<feature type="chain" id="PRO_5012158942" description="Plasmodium RESA N-terminal domain-containing protein" evidence="1">
    <location>
        <begin position="17"/>
        <end position="203"/>
    </location>
</feature>
<evidence type="ECO:0000313" key="3">
    <source>
        <dbReference type="Proteomes" id="UP000220797"/>
    </source>
</evidence>
<gene>
    <name evidence="2" type="ORF">PGAL8A_00000800</name>
</gene>
<dbReference type="EMBL" id="CVMV01000018">
    <property type="protein sequence ID" value="CRG93596.1"/>
    <property type="molecule type" value="Genomic_DNA"/>
</dbReference>
<feature type="signal peptide" evidence="1">
    <location>
        <begin position="1"/>
        <end position="16"/>
    </location>
</feature>
<protein>
    <recommendedName>
        <fullName evidence="4">Plasmodium RESA N-terminal domain-containing protein</fullName>
    </recommendedName>
</protein>
<evidence type="ECO:0008006" key="4">
    <source>
        <dbReference type="Google" id="ProtNLM"/>
    </source>
</evidence>
<evidence type="ECO:0000256" key="1">
    <source>
        <dbReference type="SAM" id="SignalP"/>
    </source>
</evidence>
<dbReference type="OMA" id="ESSSYRW"/>
<proteinExistence type="predicted"/>
<keyword evidence="3" id="KW-1185">Reference proteome</keyword>